<accession>A0AAW6U7A5</accession>
<dbReference type="InterPro" id="IPR050155">
    <property type="entry name" value="HAD-like_hydrolase_sf"/>
</dbReference>
<dbReference type="PANTHER" id="PTHR43434">
    <property type="entry name" value="PHOSPHOGLYCOLATE PHOSPHATASE"/>
    <property type="match status" value="1"/>
</dbReference>
<dbReference type="Proteomes" id="UP001431532">
    <property type="component" value="Unassembled WGS sequence"/>
</dbReference>
<dbReference type="SFLD" id="SFLDG01129">
    <property type="entry name" value="C1.5:_HAD__Beta-PGM__Phosphata"/>
    <property type="match status" value="1"/>
</dbReference>
<comment type="caution">
    <text evidence="1">The sequence shown here is derived from an EMBL/GenBank/DDBJ whole genome shotgun (WGS) entry which is preliminary data.</text>
</comment>
<keyword evidence="1" id="KW-0378">Hydrolase</keyword>
<dbReference type="RefSeq" id="WP_282839078.1">
    <property type="nucleotide sequence ID" value="NZ_JASCXW010000008.1"/>
</dbReference>
<reference evidence="1" key="1">
    <citation type="submission" date="2023-05" db="EMBL/GenBank/DDBJ databases">
        <title>Mariniplasma microaerophilum sp. nov., a novel anaerobic mollicute isolated from terrestrial mud volcano, Taman Peninsula, Russia.</title>
        <authorList>
            <person name="Khomyakova M.A."/>
            <person name="Merkel A.Y."/>
            <person name="Slobodkin A.I."/>
        </authorList>
    </citation>
    <scope>NUCLEOTIDE SEQUENCE</scope>
    <source>
        <strain evidence="1">M4Ah</strain>
    </source>
</reference>
<dbReference type="SFLD" id="SFLDS00003">
    <property type="entry name" value="Haloacid_Dehalogenase"/>
    <property type="match status" value="1"/>
</dbReference>
<evidence type="ECO:0000313" key="2">
    <source>
        <dbReference type="Proteomes" id="UP001431532"/>
    </source>
</evidence>
<keyword evidence="2" id="KW-1185">Reference proteome</keyword>
<dbReference type="InterPro" id="IPR023214">
    <property type="entry name" value="HAD_sf"/>
</dbReference>
<sequence>MKYIFWDFNGTILDDARLCFDILNEMLKEEKRPSVTFEEYLMIFTFPVEDYYAKVYDFSQTSFKILAHRFIERYQPRSLDLSLHQGAIETIKHFEKEGKINILLSASEEKNLLEQLKHFKIDHLFTHILGTSNVYAKSKVEVAKQFIKEHNINPKEGIMIGDTLHDVEVAKTLGLDIILFTKGHQHPNRLRKYKNIDTFSELIGKI</sequence>
<dbReference type="SUPFAM" id="SSF56784">
    <property type="entry name" value="HAD-like"/>
    <property type="match status" value="1"/>
</dbReference>
<dbReference type="GO" id="GO:0008967">
    <property type="term" value="F:phosphoglycolate phosphatase activity"/>
    <property type="evidence" value="ECO:0007669"/>
    <property type="project" value="TreeGrafter"/>
</dbReference>
<dbReference type="GO" id="GO:0006281">
    <property type="term" value="P:DNA repair"/>
    <property type="evidence" value="ECO:0007669"/>
    <property type="project" value="TreeGrafter"/>
</dbReference>
<name>A0AAW6U7A5_9MOLU</name>
<dbReference type="InterPro" id="IPR023198">
    <property type="entry name" value="PGP-like_dom2"/>
</dbReference>
<gene>
    <name evidence="1" type="ORF">QJ521_03690</name>
</gene>
<evidence type="ECO:0000313" key="1">
    <source>
        <dbReference type="EMBL" id="MDI6452660.1"/>
    </source>
</evidence>
<dbReference type="InterPro" id="IPR036412">
    <property type="entry name" value="HAD-like_sf"/>
</dbReference>
<organism evidence="1 2">
    <name type="scientific">Peloplasma aerotolerans</name>
    <dbReference type="NCBI Taxonomy" id="3044389"/>
    <lineage>
        <taxon>Bacteria</taxon>
        <taxon>Bacillati</taxon>
        <taxon>Mycoplasmatota</taxon>
        <taxon>Mollicutes</taxon>
        <taxon>Acholeplasmatales</taxon>
        <taxon>Acholeplasmataceae</taxon>
        <taxon>Peloplasma</taxon>
    </lineage>
</organism>
<dbReference type="InterPro" id="IPR041492">
    <property type="entry name" value="HAD_2"/>
</dbReference>
<proteinExistence type="predicted"/>
<dbReference type="GO" id="GO:0005829">
    <property type="term" value="C:cytosol"/>
    <property type="evidence" value="ECO:0007669"/>
    <property type="project" value="TreeGrafter"/>
</dbReference>
<dbReference type="Gene3D" id="3.40.50.1000">
    <property type="entry name" value="HAD superfamily/HAD-like"/>
    <property type="match status" value="1"/>
</dbReference>
<dbReference type="Gene3D" id="1.10.150.240">
    <property type="entry name" value="Putative phosphatase, domain 2"/>
    <property type="match status" value="1"/>
</dbReference>
<dbReference type="AlphaFoldDB" id="A0AAW6U7A5"/>
<dbReference type="Pfam" id="PF13419">
    <property type="entry name" value="HAD_2"/>
    <property type="match status" value="1"/>
</dbReference>
<protein>
    <submittedName>
        <fullName evidence="1">HAD hydrolase-like protein</fullName>
    </submittedName>
</protein>
<dbReference type="PANTHER" id="PTHR43434:SF1">
    <property type="entry name" value="PHOSPHOGLYCOLATE PHOSPHATASE"/>
    <property type="match status" value="1"/>
</dbReference>
<dbReference type="EMBL" id="JASCXW010000008">
    <property type="protein sequence ID" value="MDI6452660.1"/>
    <property type="molecule type" value="Genomic_DNA"/>
</dbReference>